<feature type="domain" description="MobA/VirD2-like nuclease" evidence="2">
    <location>
        <begin position="20"/>
        <end position="147"/>
    </location>
</feature>
<dbReference type="PATRIC" id="fig|137591.24.peg.2312"/>
<feature type="compositionally biased region" description="Basic and acidic residues" evidence="1">
    <location>
        <begin position="247"/>
        <end position="256"/>
    </location>
</feature>
<feature type="compositionally biased region" description="Polar residues" evidence="1">
    <location>
        <begin position="297"/>
        <end position="337"/>
    </location>
</feature>
<name>A0A0D1LG26_9LACO</name>
<feature type="region of interest" description="Disordered" evidence="1">
    <location>
        <begin position="247"/>
        <end position="390"/>
    </location>
</feature>
<dbReference type="EMBL" id="JWHT01000078">
    <property type="protein sequence ID" value="KIU19480.1"/>
    <property type="molecule type" value="Genomic_DNA"/>
</dbReference>
<gene>
    <name evidence="3" type="ORF">ab3b_02357</name>
</gene>
<comment type="caution">
    <text evidence="3">The sequence shown here is derived from an EMBL/GenBank/DDBJ whole genome shotgun (WGS) entry which is preliminary data.</text>
</comment>
<organism evidence="3 4">
    <name type="scientific">Weissella cibaria</name>
    <dbReference type="NCBI Taxonomy" id="137591"/>
    <lineage>
        <taxon>Bacteria</taxon>
        <taxon>Bacillati</taxon>
        <taxon>Bacillota</taxon>
        <taxon>Bacilli</taxon>
        <taxon>Lactobacillales</taxon>
        <taxon>Lactobacillaceae</taxon>
        <taxon>Weissella</taxon>
    </lineage>
</organism>
<dbReference type="Pfam" id="PF03432">
    <property type="entry name" value="Relaxase"/>
    <property type="match status" value="1"/>
</dbReference>
<dbReference type="AlphaFoldDB" id="A0A0D1LG26"/>
<evidence type="ECO:0000259" key="2">
    <source>
        <dbReference type="Pfam" id="PF03432"/>
    </source>
</evidence>
<dbReference type="RefSeq" id="WP_043942009.1">
    <property type="nucleotide sequence ID" value="NZ_JWHT01000078.1"/>
</dbReference>
<accession>A0A0D1LG26</accession>
<feature type="compositionally biased region" description="Basic and acidic residues" evidence="1">
    <location>
        <begin position="374"/>
        <end position="384"/>
    </location>
</feature>
<feature type="compositionally biased region" description="Basic and acidic residues" evidence="1">
    <location>
        <begin position="273"/>
        <end position="282"/>
    </location>
</feature>
<evidence type="ECO:0000256" key="1">
    <source>
        <dbReference type="SAM" id="MobiDB-lite"/>
    </source>
</evidence>
<dbReference type="InterPro" id="IPR005094">
    <property type="entry name" value="Endonuclease_MobA/VirD2"/>
</dbReference>
<sequence length="390" mass="43948">MATTHIKRSTGASRLVNYAEKRAVLKDGINIDVDYAKTQLKQVREIYGNSGSTEAYASRIAFSPNELDPKNPDDQRKALAIARDIYEKTYPNQQVALYEHADTDSLHIHAVIGAINLETGNKMHGNWHEFREKLVENTDEIIKNYGLEPTVRDPERYEKRSMAEIKLAEKGKPSWKDEIRQTVDSVMSVAHISDFETFRDALREKAIEVYERGKDLTYQLSGTNYKARGNKLGTAYEKETIFNELERREQRQRDTTRTNATTINNGIAGTQPDNERTAELSRDASSITGDAGHRNQPEFNANSTDNGQDSSGVRESNSSTRKQSGTEPQEPSGSITQFFVGVQRTNKQDNERSNQANAGNPDGDVSKQQQSLADTRKPRQERQRYSGPSL</sequence>
<dbReference type="Proteomes" id="UP000032289">
    <property type="component" value="Unassembled WGS sequence"/>
</dbReference>
<evidence type="ECO:0000313" key="3">
    <source>
        <dbReference type="EMBL" id="KIU19480.1"/>
    </source>
</evidence>
<evidence type="ECO:0000313" key="4">
    <source>
        <dbReference type="Proteomes" id="UP000032289"/>
    </source>
</evidence>
<reference evidence="3 4" key="1">
    <citation type="journal article" date="2015" name="Microbiology (Mosc.)">
        <title>Genomics of the Weissella cibaria species with an examination of its metabolic traits.</title>
        <authorList>
            <person name="Lynch K.M."/>
            <person name="Lucid A."/>
            <person name="Arendt E.K."/>
            <person name="Sleator R.D."/>
            <person name="Lucey B."/>
            <person name="Coffey A."/>
        </authorList>
    </citation>
    <scope>NUCLEOTIDE SEQUENCE [LARGE SCALE GENOMIC DNA]</scope>
    <source>
        <strain evidence="3 4">AB3b</strain>
    </source>
</reference>
<protein>
    <submittedName>
        <fullName evidence="3">Relaxase/mobilization nuclease domain protein</fullName>
    </submittedName>
</protein>
<feature type="compositionally biased region" description="Polar residues" evidence="1">
    <location>
        <begin position="259"/>
        <end position="272"/>
    </location>
</feature>
<proteinExistence type="predicted"/>